<feature type="domain" description="HTH lysR-type" evidence="5">
    <location>
        <begin position="24"/>
        <end position="65"/>
    </location>
</feature>
<comment type="caution">
    <text evidence="6">The sequence shown here is derived from an EMBL/GenBank/DDBJ whole genome shotgun (WGS) entry which is preliminary data.</text>
</comment>
<gene>
    <name evidence="6" type="ORF">GCM10017584_36350</name>
</gene>
<evidence type="ECO:0000313" key="7">
    <source>
        <dbReference type="Proteomes" id="UP001142372"/>
    </source>
</evidence>
<dbReference type="Gene3D" id="3.40.190.290">
    <property type="match status" value="1"/>
</dbReference>
<dbReference type="Pfam" id="PF03466">
    <property type="entry name" value="LysR_substrate"/>
    <property type="match status" value="1"/>
</dbReference>
<dbReference type="Proteomes" id="UP001142372">
    <property type="component" value="Unassembled WGS sequence"/>
</dbReference>
<keyword evidence="7" id="KW-1185">Reference proteome</keyword>
<evidence type="ECO:0000313" key="6">
    <source>
        <dbReference type="EMBL" id="GLJ78061.1"/>
    </source>
</evidence>
<dbReference type="InterPro" id="IPR000847">
    <property type="entry name" value="LysR_HTH_N"/>
</dbReference>
<evidence type="ECO:0000259" key="5">
    <source>
        <dbReference type="PROSITE" id="PS50931"/>
    </source>
</evidence>
<sequence>MNETSGSYLAPALAQLAALAIDENITRAAERSGTSQPTLSRSVRAWEQDLGITLLVRRGRGVELSDDGRILAAAAAASLHTLDQALGRIRGTVQEAPLTVGFLRSLGPTVAGELIASFLVSRPNTVIVHREGSSTDLLDWLDESRIDVAITSPRPPDRFSWLPIGEQALVLVVPSGHRLANATTVRLSEVRDDPFLALDSRFDARQRSDSLCAAAGFTPRIVLEADDFLTVRGYVATGMGVAVLPADASLSPRTVSIPLSDPNAHRTFGLAWDPSKVVPPTAALLAHTQELARKYPQWADILA</sequence>
<dbReference type="EMBL" id="BSEN01000015">
    <property type="protein sequence ID" value="GLJ78061.1"/>
    <property type="molecule type" value="Genomic_DNA"/>
</dbReference>
<dbReference type="PROSITE" id="PS50931">
    <property type="entry name" value="HTH_LYSR"/>
    <property type="match status" value="1"/>
</dbReference>
<dbReference type="PANTHER" id="PTHR30346:SF28">
    <property type="entry name" value="HTH-TYPE TRANSCRIPTIONAL REGULATOR CYNR"/>
    <property type="match status" value="1"/>
</dbReference>
<dbReference type="RefSeq" id="WP_271178943.1">
    <property type="nucleotide sequence ID" value="NZ_BAAAJO010000003.1"/>
</dbReference>
<proteinExistence type="inferred from homology"/>
<comment type="similarity">
    <text evidence="1">Belongs to the LysR transcriptional regulatory family.</text>
</comment>
<organism evidence="6 7">
    <name type="scientific">Leifsonia poae</name>
    <dbReference type="NCBI Taxonomy" id="110933"/>
    <lineage>
        <taxon>Bacteria</taxon>
        <taxon>Bacillati</taxon>
        <taxon>Actinomycetota</taxon>
        <taxon>Actinomycetes</taxon>
        <taxon>Micrococcales</taxon>
        <taxon>Microbacteriaceae</taxon>
        <taxon>Leifsonia</taxon>
    </lineage>
</organism>
<dbReference type="InterPro" id="IPR036388">
    <property type="entry name" value="WH-like_DNA-bd_sf"/>
</dbReference>
<name>A0A9W6M1N1_9MICO</name>
<dbReference type="SUPFAM" id="SSF46785">
    <property type="entry name" value="Winged helix' DNA-binding domain"/>
    <property type="match status" value="1"/>
</dbReference>
<dbReference type="InterPro" id="IPR005119">
    <property type="entry name" value="LysR_subst-bd"/>
</dbReference>
<dbReference type="AlphaFoldDB" id="A0A9W6M1N1"/>
<keyword evidence="3" id="KW-0238">DNA-binding</keyword>
<dbReference type="GO" id="GO:0032993">
    <property type="term" value="C:protein-DNA complex"/>
    <property type="evidence" value="ECO:0007669"/>
    <property type="project" value="TreeGrafter"/>
</dbReference>
<evidence type="ECO:0000256" key="3">
    <source>
        <dbReference type="ARBA" id="ARBA00023125"/>
    </source>
</evidence>
<evidence type="ECO:0000256" key="4">
    <source>
        <dbReference type="ARBA" id="ARBA00023163"/>
    </source>
</evidence>
<reference evidence="6" key="2">
    <citation type="submission" date="2023-01" db="EMBL/GenBank/DDBJ databases">
        <authorList>
            <person name="Sun Q."/>
            <person name="Evtushenko L."/>
        </authorList>
    </citation>
    <scope>NUCLEOTIDE SEQUENCE</scope>
    <source>
        <strain evidence="6">VKM Ac-1401</strain>
    </source>
</reference>
<evidence type="ECO:0000256" key="1">
    <source>
        <dbReference type="ARBA" id="ARBA00009437"/>
    </source>
</evidence>
<keyword evidence="2" id="KW-0805">Transcription regulation</keyword>
<dbReference type="Pfam" id="PF00126">
    <property type="entry name" value="HTH_1"/>
    <property type="match status" value="1"/>
</dbReference>
<keyword evidence="4" id="KW-0804">Transcription</keyword>
<dbReference type="PANTHER" id="PTHR30346">
    <property type="entry name" value="TRANSCRIPTIONAL DUAL REGULATOR HCAR-RELATED"/>
    <property type="match status" value="1"/>
</dbReference>
<dbReference type="GO" id="GO:0003677">
    <property type="term" value="F:DNA binding"/>
    <property type="evidence" value="ECO:0007669"/>
    <property type="project" value="UniProtKB-KW"/>
</dbReference>
<dbReference type="SUPFAM" id="SSF53850">
    <property type="entry name" value="Periplasmic binding protein-like II"/>
    <property type="match status" value="1"/>
</dbReference>
<reference evidence="6" key="1">
    <citation type="journal article" date="2014" name="Int. J. Syst. Evol. Microbiol.">
        <title>Complete genome sequence of Corynebacterium casei LMG S-19264T (=DSM 44701T), isolated from a smear-ripened cheese.</title>
        <authorList>
            <consortium name="US DOE Joint Genome Institute (JGI-PGF)"/>
            <person name="Walter F."/>
            <person name="Albersmeier A."/>
            <person name="Kalinowski J."/>
            <person name="Ruckert C."/>
        </authorList>
    </citation>
    <scope>NUCLEOTIDE SEQUENCE</scope>
    <source>
        <strain evidence="6">VKM Ac-1401</strain>
    </source>
</reference>
<accession>A0A9W6M1N1</accession>
<evidence type="ECO:0000256" key="2">
    <source>
        <dbReference type="ARBA" id="ARBA00023015"/>
    </source>
</evidence>
<dbReference type="Gene3D" id="1.10.10.10">
    <property type="entry name" value="Winged helix-like DNA-binding domain superfamily/Winged helix DNA-binding domain"/>
    <property type="match status" value="1"/>
</dbReference>
<dbReference type="GO" id="GO:0003700">
    <property type="term" value="F:DNA-binding transcription factor activity"/>
    <property type="evidence" value="ECO:0007669"/>
    <property type="project" value="InterPro"/>
</dbReference>
<protein>
    <submittedName>
        <fullName evidence="6">LysR family transcriptional regulator</fullName>
    </submittedName>
</protein>
<dbReference type="InterPro" id="IPR036390">
    <property type="entry name" value="WH_DNA-bd_sf"/>
</dbReference>